<proteinExistence type="predicted"/>
<comment type="caution">
    <text evidence="2">The sequence shown here is derived from an EMBL/GenBank/DDBJ whole genome shotgun (WGS) entry which is preliminary data.</text>
</comment>
<sequence length="117" mass="14165">MGKIEQKNLRFNLALVDHVKAYELIQNFNRNEYHNLSDYIVDCLIKFDEYERNKDKNKEYLLIDQLQERIDQLEKRLDQMEYGSEDESIYEFSENSNEIFNYNTDIAEFYAGLNLDD</sequence>
<evidence type="ECO:0000256" key="1">
    <source>
        <dbReference type="SAM" id="Coils"/>
    </source>
</evidence>
<keyword evidence="3" id="KW-1185">Reference proteome</keyword>
<accession>A0A371AV05</accession>
<dbReference type="EMBL" id="QRCT01000026">
    <property type="protein sequence ID" value="RDU23414.1"/>
    <property type="molecule type" value="Genomic_DNA"/>
</dbReference>
<feature type="coiled-coil region" evidence="1">
    <location>
        <begin position="56"/>
        <end position="83"/>
    </location>
</feature>
<organism evidence="2 3">
    <name type="scientific">Anaerosacchariphilus polymeriproducens</name>
    <dbReference type="NCBI Taxonomy" id="1812858"/>
    <lineage>
        <taxon>Bacteria</taxon>
        <taxon>Bacillati</taxon>
        <taxon>Bacillota</taxon>
        <taxon>Clostridia</taxon>
        <taxon>Lachnospirales</taxon>
        <taxon>Lachnospiraceae</taxon>
        <taxon>Anaerosacchariphilus</taxon>
    </lineage>
</organism>
<evidence type="ECO:0000313" key="2">
    <source>
        <dbReference type="EMBL" id="RDU23414.1"/>
    </source>
</evidence>
<dbReference type="AlphaFoldDB" id="A0A371AV05"/>
<evidence type="ECO:0000313" key="3">
    <source>
        <dbReference type="Proteomes" id="UP000255036"/>
    </source>
</evidence>
<dbReference type="Proteomes" id="UP000255036">
    <property type="component" value="Unassembled WGS sequence"/>
</dbReference>
<dbReference type="RefSeq" id="WP_115481931.1">
    <property type="nucleotide sequence ID" value="NZ_QRCT01000026.1"/>
</dbReference>
<reference evidence="2 3" key="1">
    <citation type="submission" date="2018-07" db="EMBL/GenBank/DDBJ databases">
        <title>Anaerosacharophilus polymeroproducens gen. nov. sp. nov., an anaerobic bacterium isolated from salt field.</title>
        <authorList>
            <person name="Kim W."/>
            <person name="Yang S.-H."/>
            <person name="Oh J."/>
            <person name="Lee J.-H."/>
            <person name="Kwon K.K."/>
        </authorList>
    </citation>
    <scope>NUCLEOTIDE SEQUENCE [LARGE SCALE GENOMIC DNA]</scope>
    <source>
        <strain evidence="2 3">MCWD5</strain>
    </source>
</reference>
<protein>
    <submittedName>
        <fullName evidence="2">Uncharacterized protein</fullName>
    </submittedName>
</protein>
<keyword evidence="1" id="KW-0175">Coiled coil</keyword>
<gene>
    <name evidence="2" type="ORF">DWV06_09410</name>
</gene>
<name>A0A371AV05_9FIRM</name>